<evidence type="ECO:0000256" key="1">
    <source>
        <dbReference type="SAM" id="Phobius"/>
    </source>
</evidence>
<name>A0A1I7WGP6_HETBA</name>
<keyword evidence="1" id="KW-0472">Membrane</keyword>
<reference evidence="3" key="1">
    <citation type="submission" date="2016-11" db="UniProtKB">
        <authorList>
            <consortium name="WormBaseParasite"/>
        </authorList>
    </citation>
    <scope>IDENTIFICATION</scope>
</reference>
<dbReference type="WBParaSite" id="Hba_04162">
    <property type="protein sequence ID" value="Hba_04162"/>
    <property type="gene ID" value="Hba_04162"/>
</dbReference>
<feature type="transmembrane region" description="Helical" evidence="1">
    <location>
        <begin position="14"/>
        <end position="34"/>
    </location>
</feature>
<sequence length="73" mass="8423">MNYKCLLLNYESKIIYYIVMYFTMTKYILLIFSLSLESPQLKTTACCGHKLDGLIFPKDFSWDLGPVTETASP</sequence>
<keyword evidence="1" id="KW-1133">Transmembrane helix</keyword>
<organism evidence="2 3">
    <name type="scientific">Heterorhabditis bacteriophora</name>
    <name type="common">Entomopathogenic nematode worm</name>
    <dbReference type="NCBI Taxonomy" id="37862"/>
    <lineage>
        <taxon>Eukaryota</taxon>
        <taxon>Metazoa</taxon>
        <taxon>Ecdysozoa</taxon>
        <taxon>Nematoda</taxon>
        <taxon>Chromadorea</taxon>
        <taxon>Rhabditida</taxon>
        <taxon>Rhabditina</taxon>
        <taxon>Rhabditomorpha</taxon>
        <taxon>Strongyloidea</taxon>
        <taxon>Heterorhabditidae</taxon>
        <taxon>Heterorhabditis</taxon>
    </lineage>
</organism>
<protein>
    <submittedName>
        <fullName evidence="3">Ovule protein</fullName>
    </submittedName>
</protein>
<evidence type="ECO:0000313" key="2">
    <source>
        <dbReference type="Proteomes" id="UP000095283"/>
    </source>
</evidence>
<dbReference type="Proteomes" id="UP000095283">
    <property type="component" value="Unplaced"/>
</dbReference>
<keyword evidence="2" id="KW-1185">Reference proteome</keyword>
<accession>A0A1I7WGP6</accession>
<keyword evidence="1" id="KW-0812">Transmembrane</keyword>
<dbReference type="AlphaFoldDB" id="A0A1I7WGP6"/>
<proteinExistence type="predicted"/>
<evidence type="ECO:0000313" key="3">
    <source>
        <dbReference type="WBParaSite" id="Hba_04162"/>
    </source>
</evidence>